<sequence>MGQAASVSKDAIVQAAKTKANYLPPLGPPNPANPLVFFDIALGRYGDAVPLGRIVMELKEDVVPKTAENFRQLCVVEGFEVVKAIEGCGARSGETAYDVMVAGCGQLPKGASKPTASSGADAAPPRRVAAAGASKINMVAVSVRPRPAMMGVSVRAPARHMLARTQSSMSSRLVRVAAAATGASRSRATLNMRVCC</sequence>
<dbReference type="Gene3D" id="2.40.100.10">
    <property type="entry name" value="Cyclophilin-like"/>
    <property type="match status" value="1"/>
</dbReference>
<evidence type="ECO:0000313" key="4">
    <source>
        <dbReference type="Proteomes" id="UP000256970"/>
    </source>
</evidence>
<dbReference type="SUPFAM" id="SSF50891">
    <property type="entry name" value="Cyclophilin-like"/>
    <property type="match status" value="1"/>
</dbReference>
<dbReference type="Pfam" id="PF00160">
    <property type="entry name" value="Pro_isomerase"/>
    <property type="match status" value="1"/>
</dbReference>
<dbReference type="GO" id="GO:0003755">
    <property type="term" value="F:peptidyl-prolyl cis-trans isomerase activity"/>
    <property type="evidence" value="ECO:0007669"/>
    <property type="project" value="InterPro"/>
</dbReference>
<dbReference type="GO" id="GO:0005737">
    <property type="term" value="C:cytoplasm"/>
    <property type="evidence" value="ECO:0007669"/>
    <property type="project" value="TreeGrafter"/>
</dbReference>
<dbReference type="PANTHER" id="PTHR11071:SF558">
    <property type="entry name" value="YCF3-RELATED"/>
    <property type="match status" value="1"/>
</dbReference>
<evidence type="ECO:0000256" key="1">
    <source>
        <dbReference type="ARBA" id="ARBA00007365"/>
    </source>
</evidence>
<dbReference type="Proteomes" id="UP000256970">
    <property type="component" value="Unassembled WGS sequence"/>
</dbReference>
<dbReference type="GO" id="GO:0016018">
    <property type="term" value="F:cyclosporin A binding"/>
    <property type="evidence" value="ECO:0007669"/>
    <property type="project" value="TreeGrafter"/>
</dbReference>
<dbReference type="STRING" id="3088.A0A383W8Y0"/>
<keyword evidence="4" id="KW-1185">Reference proteome</keyword>
<dbReference type="AlphaFoldDB" id="A0A383W8Y0"/>
<dbReference type="GO" id="GO:0006457">
    <property type="term" value="P:protein folding"/>
    <property type="evidence" value="ECO:0007669"/>
    <property type="project" value="TreeGrafter"/>
</dbReference>
<feature type="domain" description="PPIase cyclophilin-type" evidence="2">
    <location>
        <begin position="51"/>
        <end position="74"/>
    </location>
</feature>
<name>A0A383W8Y0_TETOB</name>
<dbReference type="PANTHER" id="PTHR11071">
    <property type="entry name" value="PEPTIDYL-PROLYL CIS-TRANS ISOMERASE"/>
    <property type="match status" value="1"/>
</dbReference>
<dbReference type="InterPro" id="IPR002130">
    <property type="entry name" value="Cyclophilin-type_PPIase_dom"/>
</dbReference>
<dbReference type="InterPro" id="IPR029000">
    <property type="entry name" value="Cyclophilin-like_dom_sf"/>
</dbReference>
<gene>
    <name evidence="3" type="ORF">BQ4739_LOCUS13262</name>
</gene>
<reference evidence="3 4" key="1">
    <citation type="submission" date="2016-10" db="EMBL/GenBank/DDBJ databases">
        <authorList>
            <person name="Cai Z."/>
        </authorList>
    </citation>
    <scope>NUCLEOTIDE SEQUENCE [LARGE SCALE GENOMIC DNA]</scope>
</reference>
<organism evidence="3 4">
    <name type="scientific">Tetradesmus obliquus</name>
    <name type="common">Green alga</name>
    <name type="synonym">Acutodesmus obliquus</name>
    <dbReference type="NCBI Taxonomy" id="3088"/>
    <lineage>
        <taxon>Eukaryota</taxon>
        <taxon>Viridiplantae</taxon>
        <taxon>Chlorophyta</taxon>
        <taxon>core chlorophytes</taxon>
        <taxon>Chlorophyceae</taxon>
        <taxon>CS clade</taxon>
        <taxon>Sphaeropleales</taxon>
        <taxon>Scenedesmaceae</taxon>
        <taxon>Tetradesmus</taxon>
    </lineage>
</organism>
<protein>
    <recommendedName>
        <fullName evidence="2">PPIase cyclophilin-type domain-containing protein</fullName>
    </recommendedName>
</protein>
<comment type="similarity">
    <text evidence="1">Belongs to the cyclophilin-type PPIase family.</text>
</comment>
<evidence type="ECO:0000259" key="2">
    <source>
        <dbReference type="Pfam" id="PF00160"/>
    </source>
</evidence>
<accession>A0A383W8Y0</accession>
<proteinExistence type="inferred from homology"/>
<dbReference type="EMBL" id="FNXT01001184">
    <property type="protein sequence ID" value="SZX73146.1"/>
    <property type="molecule type" value="Genomic_DNA"/>
</dbReference>
<evidence type="ECO:0000313" key="3">
    <source>
        <dbReference type="EMBL" id="SZX73146.1"/>
    </source>
</evidence>